<evidence type="ECO:0000313" key="2">
    <source>
        <dbReference type="Proteomes" id="UP000472580"/>
    </source>
</evidence>
<dbReference type="AlphaFoldDB" id="A0A6L6YKR8"/>
<dbReference type="RefSeq" id="WP_160336420.1">
    <property type="nucleotide sequence ID" value="NZ_WSRP01000088.1"/>
</dbReference>
<organism evidence="1 2">
    <name type="scientific">Parasutterella muris</name>
    <dbReference type="NCBI Taxonomy" id="2565572"/>
    <lineage>
        <taxon>Bacteria</taxon>
        <taxon>Pseudomonadati</taxon>
        <taxon>Pseudomonadota</taxon>
        <taxon>Betaproteobacteria</taxon>
        <taxon>Burkholderiales</taxon>
        <taxon>Sutterellaceae</taxon>
        <taxon>Parasutterella</taxon>
    </lineage>
</organism>
<name>A0A6L6YKR8_9BURK</name>
<evidence type="ECO:0000313" key="1">
    <source>
        <dbReference type="EMBL" id="MVX58014.1"/>
    </source>
</evidence>
<protein>
    <submittedName>
        <fullName evidence="1">Killer protein</fullName>
    </submittedName>
</protein>
<keyword evidence="2" id="KW-1185">Reference proteome</keyword>
<dbReference type="Proteomes" id="UP000472580">
    <property type="component" value="Unassembled WGS sequence"/>
</dbReference>
<dbReference type="InterPro" id="IPR035093">
    <property type="entry name" value="RelE/ParE_toxin_dom_sf"/>
</dbReference>
<reference evidence="1 2" key="1">
    <citation type="submission" date="2019-12" db="EMBL/GenBank/DDBJ databases">
        <title>Microbes associate with the intestines of laboratory mice.</title>
        <authorList>
            <person name="Navarre W."/>
            <person name="Wong E."/>
        </authorList>
    </citation>
    <scope>NUCLEOTIDE SEQUENCE [LARGE SCALE GENOMIC DNA]</scope>
    <source>
        <strain evidence="1 2">NM82_D38</strain>
    </source>
</reference>
<dbReference type="PANTHER" id="PTHR40266:SF2">
    <property type="entry name" value="TOXIN HIGB-1"/>
    <property type="match status" value="1"/>
</dbReference>
<dbReference type="PANTHER" id="PTHR40266">
    <property type="entry name" value="TOXIN HIGB-1"/>
    <property type="match status" value="1"/>
</dbReference>
<dbReference type="InterPro" id="IPR007711">
    <property type="entry name" value="HigB-1"/>
</dbReference>
<dbReference type="SUPFAM" id="SSF143011">
    <property type="entry name" value="RelE-like"/>
    <property type="match status" value="1"/>
</dbReference>
<gene>
    <name evidence="1" type="ORF">E5987_12620</name>
</gene>
<sequence>MIKSWLHKGLQNFFETGSLAGIQPSHAKKLGQRLALINRARSIAELNLKSLRLHQLKGDREGIWSVTVTGNWRITFQFIDGDAYIINYEDYH</sequence>
<dbReference type="Gene3D" id="3.30.2310.20">
    <property type="entry name" value="RelE-like"/>
    <property type="match status" value="1"/>
</dbReference>
<accession>A0A6L6YKR8</accession>
<dbReference type="Pfam" id="PF05015">
    <property type="entry name" value="HigB-like_toxin"/>
    <property type="match status" value="1"/>
</dbReference>
<proteinExistence type="predicted"/>
<dbReference type="EMBL" id="WSRP01000088">
    <property type="protein sequence ID" value="MVX58014.1"/>
    <property type="molecule type" value="Genomic_DNA"/>
</dbReference>
<comment type="caution">
    <text evidence="1">The sequence shown here is derived from an EMBL/GenBank/DDBJ whole genome shotgun (WGS) entry which is preliminary data.</text>
</comment>
<dbReference type="OrthoDB" id="9801102at2"/>